<evidence type="ECO:0000313" key="8">
    <source>
        <dbReference type="EMBL" id="THV10084.1"/>
    </source>
</evidence>
<dbReference type="EMBL" id="STGW01000011">
    <property type="protein sequence ID" value="THV10084.1"/>
    <property type="molecule type" value="Genomic_DNA"/>
</dbReference>
<evidence type="ECO:0000256" key="4">
    <source>
        <dbReference type="ARBA" id="ARBA00023136"/>
    </source>
</evidence>
<feature type="transmembrane region" description="Helical" evidence="6">
    <location>
        <begin position="178"/>
        <end position="199"/>
    </location>
</feature>
<protein>
    <recommendedName>
        <fullName evidence="6">Transport permease protein</fullName>
    </recommendedName>
</protein>
<dbReference type="OrthoDB" id="3370990at2"/>
<evidence type="ECO:0000256" key="6">
    <source>
        <dbReference type="RuleBase" id="RU361157"/>
    </source>
</evidence>
<proteinExistence type="inferred from homology"/>
<organism evidence="8 9">
    <name type="scientific">Nocardioides caeni</name>
    <dbReference type="NCBI Taxonomy" id="574700"/>
    <lineage>
        <taxon>Bacteria</taxon>
        <taxon>Bacillati</taxon>
        <taxon>Actinomycetota</taxon>
        <taxon>Actinomycetes</taxon>
        <taxon>Propionibacteriales</taxon>
        <taxon>Nocardioidaceae</taxon>
        <taxon>Nocardioides</taxon>
    </lineage>
</organism>
<dbReference type="InterPro" id="IPR000412">
    <property type="entry name" value="ABC_2_transport"/>
</dbReference>
<accession>A0A4S8N5S1</accession>
<dbReference type="RefSeq" id="WP_136563677.1">
    <property type="nucleotide sequence ID" value="NZ_BAABLS010000006.1"/>
</dbReference>
<name>A0A4S8N5S1_9ACTN</name>
<dbReference type="PANTHER" id="PTHR43229:SF2">
    <property type="entry name" value="NODULATION PROTEIN J"/>
    <property type="match status" value="1"/>
</dbReference>
<dbReference type="PANTHER" id="PTHR43229">
    <property type="entry name" value="NODULATION PROTEIN J"/>
    <property type="match status" value="1"/>
</dbReference>
<dbReference type="InterPro" id="IPR013525">
    <property type="entry name" value="ABC2_TM"/>
</dbReference>
<keyword evidence="4 6" id="KW-0472">Membrane</keyword>
<feature type="transmembrane region" description="Helical" evidence="6">
    <location>
        <begin position="117"/>
        <end position="135"/>
    </location>
</feature>
<feature type="domain" description="ABC transmembrane type-2" evidence="7">
    <location>
        <begin position="26"/>
        <end position="262"/>
    </location>
</feature>
<dbReference type="PROSITE" id="PS51012">
    <property type="entry name" value="ABC_TM2"/>
    <property type="match status" value="1"/>
</dbReference>
<evidence type="ECO:0000256" key="1">
    <source>
        <dbReference type="ARBA" id="ARBA00004141"/>
    </source>
</evidence>
<keyword evidence="3 6" id="KW-1133">Transmembrane helix</keyword>
<dbReference type="GO" id="GO:0140359">
    <property type="term" value="F:ABC-type transporter activity"/>
    <property type="evidence" value="ECO:0007669"/>
    <property type="project" value="InterPro"/>
</dbReference>
<keyword evidence="5" id="KW-0046">Antibiotic resistance</keyword>
<dbReference type="GO" id="GO:0046677">
    <property type="term" value="P:response to antibiotic"/>
    <property type="evidence" value="ECO:0007669"/>
    <property type="project" value="UniProtKB-KW"/>
</dbReference>
<evidence type="ECO:0000313" key="9">
    <source>
        <dbReference type="Proteomes" id="UP000307087"/>
    </source>
</evidence>
<keyword evidence="9" id="KW-1185">Reference proteome</keyword>
<dbReference type="InterPro" id="IPR051784">
    <property type="entry name" value="Nod_factor_ABC_transporter"/>
</dbReference>
<keyword evidence="2 6" id="KW-0812">Transmembrane</keyword>
<dbReference type="PIRSF" id="PIRSF006648">
    <property type="entry name" value="DrrB"/>
    <property type="match status" value="1"/>
</dbReference>
<sequence length="264" mass="27819">MNALSAVRASWLVTERDLRHWRREPWTPVFGVLFSIMLMLVFGYLFGGAVALPGGGDYLAYLMPGMLAMTMMFGVEATMSAMTNDSRKGITDRFRSLPISGVAVPLGRAGADLANSALELAVLMVGGLLIGWRAGGTIGETLLAVGLLLWLRLAVLWLGIFLGLTLRGEGATMAVQVLVWPIAFLSGVIVPSATMPAWLGALADLNPVSATAAACRELFGNPTGISGADGLLADHALLAAVVWPAVLLAVFVPLAARAYRRLGD</sequence>
<feature type="transmembrane region" description="Helical" evidence="6">
    <location>
        <begin position="141"/>
        <end position="166"/>
    </location>
</feature>
<dbReference type="AlphaFoldDB" id="A0A4S8N5S1"/>
<keyword evidence="6" id="KW-0813">Transport</keyword>
<comment type="caution">
    <text evidence="8">The sequence shown here is derived from an EMBL/GenBank/DDBJ whole genome shotgun (WGS) entry which is preliminary data.</text>
</comment>
<evidence type="ECO:0000256" key="5">
    <source>
        <dbReference type="ARBA" id="ARBA00023251"/>
    </source>
</evidence>
<gene>
    <name evidence="8" type="ORF">E9934_14815</name>
</gene>
<comment type="subcellular location">
    <subcellularLocation>
        <location evidence="6">Cell membrane</location>
        <topology evidence="6">Multi-pass membrane protein</topology>
    </subcellularLocation>
    <subcellularLocation>
        <location evidence="1">Membrane</location>
        <topology evidence="1">Multi-pass membrane protein</topology>
    </subcellularLocation>
</comment>
<evidence type="ECO:0000256" key="2">
    <source>
        <dbReference type="ARBA" id="ARBA00022692"/>
    </source>
</evidence>
<reference evidence="8 9" key="1">
    <citation type="journal article" date="2009" name="Int. J. Syst. Evol. Microbiol.">
        <title>Nocardioides caeni sp. nov., isolated from wastewater.</title>
        <authorList>
            <person name="Yoon J.H."/>
            <person name="Kang S.J."/>
            <person name="Park S."/>
            <person name="Kim W."/>
            <person name="Oh T.K."/>
        </authorList>
    </citation>
    <scope>NUCLEOTIDE SEQUENCE [LARGE SCALE GENOMIC DNA]</scope>
    <source>
        <strain evidence="8 9">DSM 23134</strain>
    </source>
</reference>
<evidence type="ECO:0000256" key="3">
    <source>
        <dbReference type="ARBA" id="ARBA00022989"/>
    </source>
</evidence>
<evidence type="ECO:0000259" key="7">
    <source>
        <dbReference type="PROSITE" id="PS51012"/>
    </source>
</evidence>
<dbReference type="GO" id="GO:0043190">
    <property type="term" value="C:ATP-binding cassette (ABC) transporter complex"/>
    <property type="evidence" value="ECO:0007669"/>
    <property type="project" value="InterPro"/>
</dbReference>
<feature type="transmembrane region" description="Helical" evidence="6">
    <location>
        <begin position="58"/>
        <end position="79"/>
    </location>
</feature>
<dbReference type="Proteomes" id="UP000307087">
    <property type="component" value="Unassembled WGS sequence"/>
</dbReference>
<feature type="transmembrane region" description="Helical" evidence="6">
    <location>
        <begin position="26"/>
        <end position="46"/>
    </location>
</feature>
<dbReference type="Pfam" id="PF01061">
    <property type="entry name" value="ABC2_membrane"/>
    <property type="match status" value="1"/>
</dbReference>
<feature type="transmembrane region" description="Helical" evidence="6">
    <location>
        <begin position="236"/>
        <end position="256"/>
    </location>
</feature>
<dbReference type="InterPro" id="IPR047817">
    <property type="entry name" value="ABC2_TM_bact-type"/>
</dbReference>
<comment type="similarity">
    <text evidence="6">Belongs to the ABC-2 integral membrane protein family.</text>
</comment>
<keyword evidence="6" id="KW-1003">Cell membrane</keyword>